<dbReference type="EMBL" id="OZ021736">
    <property type="protein sequence ID" value="CAK9315741.1"/>
    <property type="molecule type" value="Genomic_DNA"/>
</dbReference>
<name>A0ABP0Y9C3_9ROSI</name>
<proteinExistence type="predicted"/>
<keyword evidence="2" id="KW-1185">Reference proteome</keyword>
<dbReference type="Proteomes" id="UP001642487">
    <property type="component" value="Chromosome 2"/>
</dbReference>
<evidence type="ECO:0000313" key="1">
    <source>
        <dbReference type="EMBL" id="CAK9315741.1"/>
    </source>
</evidence>
<evidence type="ECO:0000313" key="2">
    <source>
        <dbReference type="Proteomes" id="UP001642487"/>
    </source>
</evidence>
<reference evidence="1 2" key="1">
    <citation type="submission" date="2024-03" db="EMBL/GenBank/DDBJ databases">
        <authorList>
            <person name="Gkanogiannis A."/>
            <person name="Becerra Lopez-Lavalle L."/>
        </authorList>
    </citation>
    <scope>NUCLEOTIDE SEQUENCE [LARGE SCALE GENOMIC DNA]</scope>
</reference>
<accession>A0ABP0Y9C3</accession>
<organism evidence="1 2">
    <name type="scientific">Citrullus colocynthis</name>
    <name type="common">colocynth</name>
    <dbReference type="NCBI Taxonomy" id="252529"/>
    <lineage>
        <taxon>Eukaryota</taxon>
        <taxon>Viridiplantae</taxon>
        <taxon>Streptophyta</taxon>
        <taxon>Embryophyta</taxon>
        <taxon>Tracheophyta</taxon>
        <taxon>Spermatophyta</taxon>
        <taxon>Magnoliopsida</taxon>
        <taxon>eudicotyledons</taxon>
        <taxon>Gunneridae</taxon>
        <taxon>Pentapetalae</taxon>
        <taxon>rosids</taxon>
        <taxon>fabids</taxon>
        <taxon>Cucurbitales</taxon>
        <taxon>Cucurbitaceae</taxon>
        <taxon>Benincaseae</taxon>
        <taxon>Citrullus</taxon>
    </lineage>
</organism>
<gene>
    <name evidence="1" type="ORF">CITCOLO1_LOCUS7566</name>
</gene>
<sequence>MTQNRRRPVSAKAHGQVIDTCTGTHKGTTHSWAWAPLRQADTHSVTSALDSGRQALGVRGRCTPDANLTQAVKRALERSQAWSETMIRANHDSRSLEGHMHDTFCEVLNNKELLLSVLAQTTLTRTLGG</sequence>
<protein>
    <submittedName>
        <fullName evidence="1">Uncharacterized protein</fullName>
    </submittedName>
</protein>